<evidence type="ECO:0000256" key="2">
    <source>
        <dbReference type="SAM" id="MobiDB-lite"/>
    </source>
</evidence>
<accession>A0A9P6MS74</accession>
<organism evidence="4 5">
    <name type="scientific">Entomortierella chlamydospora</name>
    <dbReference type="NCBI Taxonomy" id="101097"/>
    <lineage>
        <taxon>Eukaryota</taxon>
        <taxon>Fungi</taxon>
        <taxon>Fungi incertae sedis</taxon>
        <taxon>Mucoromycota</taxon>
        <taxon>Mortierellomycotina</taxon>
        <taxon>Mortierellomycetes</taxon>
        <taxon>Mortierellales</taxon>
        <taxon>Mortierellaceae</taxon>
        <taxon>Entomortierella</taxon>
    </lineage>
</organism>
<keyword evidence="5" id="KW-1185">Reference proteome</keyword>
<feature type="compositionally biased region" description="Low complexity" evidence="2">
    <location>
        <begin position="42"/>
        <end position="63"/>
    </location>
</feature>
<gene>
    <name evidence="4" type="ORF">BGZ80_001179</name>
</gene>
<feature type="region of interest" description="Disordered" evidence="2">
    <location>
        <begin position="33"/>
        <end position="97"/>
    </location>
</feature>
<evidence type="ECO:0000259" key="3">
    <source>
        <dbReference type="PROSITE" id="PS50919"/>
    </source>
</evidence>
<dbReference type="EMBL" id="JAAAID010001264">
    <property type="protein sequence ID" value="KAG0010792.1"/>
    <property type="molecule type" value="Genomic_DNA"/>
</dbReference>
<dbReference type="Proteomes" id="UP000703661">
    <property type="component" value="Unassembled WGS sequence"/>
</dbReference>
<feature type="non-terminal residue" evidence="4">
    <location>
        <position position="1"/>
    </location>
</feature>
<protein>
    <recommendedName>
        <fullName evidence="3">MIR domain-containing protein</fullName>
    </recommendedName>
</protein>
<dbReference type="PROSITE" id="PS50919">
    <property type="entry name" value="MIR"/>
    <property type="match status" value="1"/>
</dbReference>
<evidence type="ECO:0000256" key="1">
    <source>
        <dbReference type="ARBA" id="ARBA00022737"/>
    </source>
</evidence>
<proteinExistence type="predicted"/>
<dbReference type="InterPro" id="IPR016093">
    <property type="entry name" value="MIR_motif"/>
</dbReference>
<feature type="compositionally biased region" description="Low complexity" evidence="2">
    <location>
        <begin position="70"/>
        <end position="81"/>
    </location>
</feature>
<evidence type="ECO:0000313" key="4">
    <source>
        <dbReference type="EMBL" id="KAG0010792.1"/>
    </source>
</evidence>
<comment type="caution">
    <text evidence="4">The sequence shown here is derived from an EMBL/GenBank/DDBJ whole genome shotgun (WGS) entry which is preliminary data.</text>
</comment>
<dbReference type="Gene3D" id="2.80.10.50">
    <property type="match status" value="1"/>
</dbReference>
<dbReference type="InterPro" id="IPR036300">
    <property type="entry name" value="MIR_dom_sf"/>
</dbReference>
<evidence type="ECO:0000313" key="5">
    <source>
        <dbReference type="Proteomes" id="UP000703661"/>
    </source>
</evidence>
<keyword evidence="1" id="KW-0677">Repeat</keyword>
<dbReference type="SUPFAM" id="SSF82109">
    <property type="entry name" value="MIR domain"/>
    <property type="match status" value="1"/>
</dbReference>
<dbReference type="AlphaFoldDB" id="A0A9P6MS74"/>
<sequence length="241" mass="25820">DMLYPCACGSHSLSRLATASTGLLSSAPITTESNASMGGLGAKSPALASSSGSSGSNGISSSSRPMPKLSGSSSRSRSSSSTPQLGDKGVENAGSTIMPPPLCQYHTMIYKTTPSTTLFLHSHNYRSINHQDHNEVTGYKYHDSNNDWIVCRPGEGAEDYLPSAGGGSNVGENGQLLSPYLQWKDVYWLLHANTGKYLNSMASLKISQGFQEVSALESPHSNNDWIVEETTWLRQQILSDE</sequence>
<dbReference type="SMART" id="SM00472">
    <property type="entry name" value="MIR"/>
    <property type="match status" value="1"/>
</dbReference>
<reference evidence="4" key="1">
    <citation type="journal article" date="2020" name="Fungal Divers.">
        <title>Resolving the Mortierellaceae phylogeny through synthesis of multi-gene phylogenetics and phylogenomics.</title>
        <authorList>
            <person name="Vandepol N."/>
            <person name="Liber J."/>
            <person name="Desiro A."/>
            <person name="Na H."/>
            <person name="Kennedy M."/>
            <person name="Barry K."/>
            <person name="Grigoriev I.V."/>
            <person name="Miller A.N."/>
            <person name="O'Donnell K."/>
            <person name="Stajich J.E."/>
            <person name="Bonito G."/>
        </authorList>
    </citation>
    <scope>NUCLEOTIDE SEQUENCE</scope>
    <source>
        <strain evidence="4">NRRL 2769</strain>
    </source>
</reference>
<feature type="domain" description="MIR" evidence="3">
    <location>
        <begin position="178"/>
        <end position="230"/>
    </location>
</feature>
<name>A0A9P6MS74_9FUNG</name>